<evidence type="ECO:0000313" key="9">
    <source>
        <dbReference type="Proteomes" id="UP001497516"/>
    </source>
</evidence>
<keyword evidence="5 7" id="KW-1133">Transmembrane helix</keyword>
<evidence type="ECO:0000256" key="4">
    <source>
        <dbReference type="ARBA" id="ARBA00022692"/>
    </source>
</evidence>
<evidence type="ECO:0000256" key="5">
    <source>
        <dbReference type="ARBA" id="ARBA00022989"/>
    </source>
</evidence>
<dbReference type="GO" id="GO:0005345">
    <property type="term" value="F:purine nucleobase transmembrane transporter activity"/>
    <property type="evidence" value="ECO:0007669"/>
    <property type="project" value="UniProtKB-UniRule"/>
</dbReference>
<feature type="transmembrane region" description="Helical" evidence="7">
    <location>
        <begin position="168"/>
        <end position="190"/>
    </location>
</feature>
<evidence type="ECO:0000256" key="3">
    <source>
        <dbReference type="ARBA" id="ARBA00022448"/>
    </source>
</evidence>
<protein>
    <recommendedName>
        <fullName evidence="7">Probable purine permease</fullName>
    </recommendedName>
</protein>
<proteinExistence type="inferred from homology"/>
<dbReference type="InterPro" id="IPR030182">
    <property type="entry name" value="PUP_plant"/>
</dbReference>
<dbReference type="SUPFAM" id="SSF103481">
    <property type="entry name" value="Multidrug resistance efflux transporter EmrE"/>
    <property type="match status" value="1"/>
</dbReference>
<dbReference type="Proteomes" id="UP001497516">
    <property type="component" value="Chromosome 3"/>
</dbReference>
<sequence>MEMEAETKTKTPIKTHLALLFNSLILTIGQVGGPMLLRIYFTHGGQKRWLAAWTNTAGFPILLIPIALAPRRRQLGLPRRLFISCVLLGFLVGFVCYLYAYGAAYLPVSVHSLISSSQLVFTAVSAYLVVRQKFTPYSVNAVVLMTLGSAALGLHMEKDVPEGETLRKYVLGFCMTVGAACFHGLFLTLVEYAQAKAKAGGVAVNFDVAMQVQFVILVAATFFCTVPMIVNRDFQTMSKEAAEFGLGKTNYYLVVFLAVVALQLNIIGVLGVVMTSSSLFAGILSSLLVPVQQVFAVIFLREGFSAEKGMALALCLWGFASHLYGGYKATLARKQQDQEEDPEPEVNRIETLLDKHDNNHV</sequence>
<feature type="transmembrane region" description="Helical" evidence="7">
    <location>
        <begin position="17"/>
        <end position="37"/>
    </location>
</feature>
<comment type="subcellular location">
    <subcellularLocation>
        <location evidence="1 7">Membrane</location>
        <topology evidence="1 7">Multi-pass membrane protein</topology>
    </subcellularLocation>
</comment>
<keyword evidence="4 7" id="KW-0812">Transmembrane</keyword>
<dbReference type="Pfam" id="PF16913">
    <property type="entry name" value="PUNUT"/>
    <property type="match status" value="1"/>
</dbReference>
<feature type="transmembrane region" description="Helical" evidence="7">
    <location>
        <begin position="279"/>
        <end position="298"/>
    </location>
</feature>
<feature type="transmembrane region" description="Helical" evidence="7">
    <location>
        <begin position="202"/>
        <end position="230"/>
    </location>
</feature>
<feature type="transmembrane region" description="Helical" evidence="7">
    <location>
        <begin position="310"/>
        <end position="327"/>
    </location>
</feature>
<feature type="transmembrane region" description="Helical" evidence="7">
    <location>
        <begin position="250"/>
        <end position="272"/>
    </location>
</feature>
<keyword evidence="9" id="KW-1185">Reference proteome</keyword>
<evidence type="ECO:0000313" key="8">
    <source>
        <dbReference type="EMBL" id="CAL1377875.1"/>
    </source>
</evidence>
<feature type="transmembrane region" description="Helical" evidence="7">
    <location>
        <begin position="49"/>
        <end position="69"/>
    </location>
</feature>
<gene>
    <name evidence="8" type="ORF">LTRI10_LOCUS19494</name>
</gene>
<feature type="transmembrane region" description="Helical" evidence="7">
    <location>
        <begin position="81"/>
        <end position="102"/>
    </location>
</feature>
<evidence type="ECO:0000256" key="2">
    <source>
        <dbReference type="ARBA" id="ARBA00006213"/>
    </source>
</evidence>
<keyword evidence="6 7" id="KW-0472">Membrane</keyword>
<name>A0AAV2DWZ6_9ROSI</name>
<keyword evidence="3 7" id="KW-0813">Transport</keyword>
<evidence type="ECO:0000256" key="1">
    <source>
        <dbReference type="ARBA" id="ARBA00004141"/>
    </source>
</evidence>
<dbReference type="InterPro" id="IPR037185">
    <property type="entry name" value="EmrE-like"/>
</dbReference>
<dbReference type="PANTHER" id="PTHR31376">
    <property type="entry name" value="OS09G0467300 PROTEIN-RELATED"/>
    <property type="match status" value="1"/>
</dbReference>
<feature type="transmembrane region" description="Helical" evidence="7">
    <location>
        <begin position="137"/>
        <end position="156"/>
    </location>
</feature>
<dbReference type="GO" id="GO:0016020">
    <property type="term" value="C:membrane"/>
    <property type="evidence" value="ECO:0007669"/>
    <property type="project" value="UniProtKB-SubCell"/>
</dbReference>
<dbReference type="AlphaFoldDB" id="A0AAV2DWZ6"/>
<accession>A0AAV2DWZ6</accession>
<comment type="similarity">
    <text evidence="2 7">Belongs to the purine permeases (TC 2.A.7.14) family.</text>
</comment>
<evidence type="ECO:0000256" key="6">
    <source>
        <dbReference type="ARBA" id="ARBA00023136"/>
    </source>
</evidence>
<organism evidence="8 9">
    <name type="scientific">Linum trigynum</name>
    <dbReference type="NCBI Taxonomy" id="586398"/>
    <lineage>
        <taxon>Eukaryota</taxon>
        <taxon>Viridiplantae</taxon>
        <taxon>Streptophyta</taxon>
        <taxon>Embryophyta</taxon>
        <taxon>Tracheophyta</taxon>
        <taxon>Spermatophyta</taxon>
        <taxon>Magnoliopsida</taxon>
        <taxon>eudicotyledons</taxon>
        <taxon>Gunneridae</taxon>
        <taxon>Pentapetalae</taxon>
        <taxon>rosids</taxon>
        <taxon>fabids</taxon>
        <taxon>Malpighiales</taxon>
        <taxon>Linaceae</taxon>
        <taxon>Linum</taxon>
    </lineage>
</organism>
<dbReference type="EMBL" id="OZ034816">
    <property type="protein sequence ID" value="CAL1377875.1"/>
    <property type="molecule type" value="Genomic_DNA"/>
</dbReference>
<feature type="transmembrane region" description="Helical" evidence="7">
    <location>
        <begin position="108"/>
        <end position="130"/>
    </location>
</feature>
<dbReference type="PANTHER" id="PTHR31376:SF8">
    <property type="entry name" value="PURINE PERMEASE-RELATED"/>
    <property type="match status" value="1"/>
</dbReference>
<dbReference type="GO" id="GO:0015211">
    <property type="term" value="F:purine nucleoside transmembrane transporter activity"/>
    <property type="evidence" value="ECO:0007669"/>
    <property type="project" value="UniProtKB-UniRule"/>
</dbReference>
<reference evidence="8 9" key="1">
    <citation type="submission" date="2024-04" db="EMBL/GenBank/DDBJ databases">
        <authorList>
            <person name="Fracassetti M."/>
        </authorList>
    </citation>
    <scope>NUCLEOTIDE SEQUENCE [LARGE SCALE GENOMIC DNA]</scope>
</reference>
<evidence type="ECO:0000256" key="7">
    <source>
        <dbReference type="RuleBase" id="RU368015"/>
    </source>
</evidence>